<feature type="transmembrane region" description="Helical" evidence="6">
    <location>
        <begin position="323"/>
        <end position="341"/>
    </location>
</feature>
<feature type="transmembrane region" description="Helical" evidence="6">
    <location>
        <begin position="286"/>
        <end position="303"/>
    </location>
</feature>
<evidence type="ECO:0000256" key="4">
    <source>
        <dbReference type="ARBA" id="ARBA00022989"/>
    </source>
</evidence>
<evidence type="ECO:0000256" key="3">
    <source>
        <dbReference type="ARBA" id="ARBA00022692"/>
    </source>
</evidence>
<evidence type="ECO:0000256" key="1">
    <source>
        <dbReference type="ARBA" id="ARBA00022475"/>
    </source>
</evidence>
<evidence type="ECO:0000256" key="6">
    <source>
        <dbReference type="SAM" id="Phobius"/>
    </source>
</evidence>
<keyword evidence="7" id="KW-0449">Lipoprotein</keyword>
<dbReference type="GO" id="GO:0005886">
    <property type="term" value="C:plasma membrane"/>
    <property type="evidence" value="ECO:0007669"/>
    <property type="project" value="InterPro"/>
</dbReference>
<keyword evidence="1" id="KW-1003">Cell membrane</keyword>
<dbReference type="AlphaFoldDB" id="A0A3B1E518"/>
<dbReference type="GO" id="GO:0042158">
    <property type="term" value="P:lipoprotein biosynthetic process"/>
    <property type="evidence" value="ECO:0007669"/>
    <property type="project" value="InterPro"/>
</dbReference>
<dbReference type="InterPro" id="IPR001640">
    <property type="entry name" value="Lgt"/>
</dbReference>
<protein>
    <submittedName>
        <fullName evidence="7">Prolipoprotein diacylglyceryl transferase</fullName>
        <ecNumber evidence="7">2.4.99.-</ecNumber>
    </submittedName>
</protein>
<dbReference type="Pfam" id="PF01790">
    <property type="entry name" value="LGT"/>
    <property type="match status" value="1"/>
</dbReference>
<keyword evidence="3 6" id="KW-0812">Transmembrane</keyword>
<dbReference type="PANTHER" id="PTHR30589:SF0">
    <property type="entry name" value="PHOSPHATIDYLGLYCEROL--PROLIPOPROTEIN DIACYLGLYCERYL TRANSFERASE"/>
    <property type="match status" value="1"/>
</dbReference>
<feature type="transmembrane region" description="Helical" evidence="6">
    <location>
        <begin position="117"/>
        <end position="139"/>
    </location>
</feature>
<dbReference type="EC" id="2.4.99.-" evidence="7"/>
<feature type="transmembrane region" description="Helical" evidence="6">
    <location>
        <begin position="87"/>
        <end position="105"/>
    </location>
</feature>
<gene>
    <name evidence="7" type="ORF">MNBD_PLANCTO02-3007</name>
</gene>
<feature type="transmembrane region" description="Helical" evidence="6">
    <location>
        <begin position="166"/>
        <end position="184"/>
    </location>
</feature>
<dbReference type="PANTHER" id="PTHR30589">
    <property type="entry name" value="PROLIPOPROTEIN DIACYLGLYCERYL TRANSFERASE"/>
    <property type="match status" value="1"/>
</dbReference>
<keyword evidence="2 7" id="KW-0808">Transferase</keyword>
<keyword evidence="4 6" id="KW-1133">Transmembrane helix</keyword>
<dbReference type="NCBIfam" id="TIGR00544">
    <property type="entry name" value="lgt"/>
    <property type="match status" value="1"/>
</dbReference>
<name>A0A3B1E518_9ZZZZ</name>
<keyword evidence="7" id="KW-0328">Glycosyltransferase</keyword>
<keyword evidence="5 6" id="KW-0472">Membrane</keyword>
<evidence type="ECO:0000256" key="5">
    <source>
        <dbReference type="ARBA" id="ARBA00023136"/>
    </source>
</evidence>
<feature type="transmembrane region" description="Helical" evidence="6">
    <location>
        <begin position="55"/>
        <end position="75"/>
    </location>
</feature>
<accession>A0A3B1E518</accession>
<organism evidence="7">
    <name type="scientific">hydrothermal vent metagenome</name>
    <dbReference type="NCBI Taxonomy" id="652676"/>
    <lineage>
        <taxon>unclassified sequences</taxon>
        <taxon>metagenomes</taxon>
        <taxon>ecological metagenomes</taxon>
    </lineage>
</organism>
<dbReference type="GO" id="GO:0008961">
    <property type="term" value="F:phosphatidylglycerol-prolipoprotein diacylglyceryl transferase activity"/>
    <property type="evidence" value="ECO:0007669"/>
    <property type="project" value="InterPro"/>
</dbReference>
<feature type="transmembrane region" description="Helical" evidence="6">
    <location>
        <begin position="191"/>
        <end position="210"/>
    </location>
</feature>
<sequence>MRQTLFRIRLDSLFSTNAIDGITAIGVGWLLLPWGLVGLWWLYRNKTDSENKTSLIGLLGFWATGSLVILLLPTIASNFSFQSLPVYGYGFMLFLGFLFAGLLGTRRAKEVGIEEEVIWDLAMWIFFAGIGGARLFYLVQYHERVFENKQGFELLKAIVNLPDGGLVFYGGAILAIAAYVVFCYRRKINALLLADVVTPSIFIGLMFGRMGCFLNGCCWGDRSDLPWAVSFPSQSVPFKALVQRGFLNPFEASTMPLHPSQLYSSFNAFVIFLLTYVFFRYRKKNGSVVAIAWIAYPITRFLIEFIRGDEMGKFNTSLTISQWISLCMVVSGITFALWLYWSPSPESHTVKKQPLSTSSV</sequence>
<dbReference type="HAMAP" id="MF_01147">
    <property type="entry name" value="Lgt"/>
    <property type="match status" value="1"/>
</dbReference>
<reference evidence="7" key="1">
    <citation type="submission" date="2018-06" db="EMBL/GenBank/DDBJ databases">
        <authorList>
            <person name="Zhirakovskaya E."/>
        </authorList>
    </citation>
    <scope>NUCLEOTIDE SEQUENCE</scope>
</reference>
<dbReference type="EMBL" id="UOGL01000517">
    <property type="protein sequence ID" value="VAX41165.1"/>
    <property type="molecule type" value="Genomic_DNA"/>
</dbReference>
<proteinExistence type="inferred from homology"/>
<evidence type="ECO:0000256" key="2">
    <source>
        <dbReference type="ARBA" id="ARBA00022679"/>
    </source>
</evidence>
<evidence type="ECO:0000313" key="7">
    <source>
        <dbReference type="EMBL" id="VAX41165.1"/>
    </source>
</evidence>
<feature type="transmembrane region" description="Helical" evidence="6">
    <location>
        <begin position="262"/>
        <end position="279"/>
    </location>
</feature>
<feature type="transmembrane region" description="Helical" evidence="6">
    <location>
        <begin position="22"/>
        <end position="43"/>
    </location>
</feature>